<keyword evidence="3" id="KW-1185">Reference proteome</keyword>
<proteinExistence type="predicted"/>
<dbReference type="Proteomes" id="UP001596398">
    <property type="component" value="Unassembled WGS sequence"/>
</dbReference>
<feature type="domain" description="S1 motif" evidence="1">
    <location>
        <begin position="35"/>
        <end position="95"/>
    </location>
</feature>
<evidence type="ECO:0000313" key="2">
    <source>
        <dbReference type="EMBL" id="MFC7236157.1"/>
    </source>
</evidence>
<dbReference type="CDD" id="cd04487">
    <property type="entry name" value="RecJ_OBF2_like"/>
    <property type="match status" value="1"/>
</dbReference>
<dbReference type="InterPro" id="IPR003029">
    <property type="entry name" value="S1_domain"/>
</dbReference>
<name>A0ABD5ZS90_9EURY</name>
<dbReference type="SUPFAM" id="SSF50249">
    <property type="entry name" value="Nucleic acid-binding proteins"/>
    <property type="match status" value="2"/>
</dbReference>
<dbReference type="RefSeq" id="WP_276234308.1">
    <property type="nucleotide sequence ID" value="NZ_CP119802.1"/>
</dbReference>
<dbReference type="Pfam" id="PF01336">
    <property type="entry name" value="tRNA_anti-codon"/>
    <property type="match status" value="1"/>
</dbReference>
<dbReference type="Pfam" id="PF01368">
    <property type="entry name" value="DHH"/>
    <property type="match status" value="1"/>
</dbReference>
<dbReference type="AlphaFoldDB" id="A0ABD5ZS90"/>
<dbReference type="SUPFAM" id="SSF64182">
    <property type="entry name" value="DHH phosphoesterases"/>
    <property type="match status" value="1"/>
</dbReference>
<dbReference type="Gene3D" id="3.90.1640.30">
    <property type="match status" value="1"/>
</dbReference>
<protein>
    <submittedName>
        <fullName evidence="2">DHH family phosphoesterase</fullName>
    </submittedName>
</protein>
<dbReference type="PROSITE" id="PS50126">
    <property type="entry name" value="S1"/>
    <property type="match status" value="1"/>
</dbReference>
<dbReference type="InterPro" id="IPR012340">
    <property type="entry name" value="NA-bd_OB-fold"/>
</dbReference>
<dbReference type="CDD" id="cd04473">
    <property type="entry name" value="S1_RecJ_like"/>
    <property type="match status" value="1"/>
</dbReference>
<reference evidence="2 3" key="1">
    <citation type="journal article" date="2019" name="Int. J. Syst. Evol. Microbiol.">
        <title>The Global Catalogue of Microorganisms (GCM) 10K type strain sequencing project: providing services to taxonomists for standard genome sequencing and annotation.</title>
        <authorList>
            <consortium name="The Broad Institute Genomics Platform"/>
            <consortium name="The Broad Institute Genome Sequencing Center for Infectious Disease"/>
            <person name="Wu L."/>
            <person name="Ma J."/>
        </authorList>
    </citation>
    <scope>NUCLEOTIDE SEQUENCE [LARGE SCALE GENOMIC DNA]</scope>
    <source>
        <strain evidence="2 3">DT85</strain>
    </source>
</reference>
<dbReference type="InterPro" id="IPR001667">
    <property type="entry name" value="DDH_dom"/>
</dbReference>
<evidence type="ECO:0000259" key="1">
    <source>
        <dbReference type="PROSITE" id="PS50126"/>
    </source>
</evidence>
<dbReference type="InterPro" id="IPR004365">
    <property type="entry name" value="NA-bd_OB_tRNA"/>
</dbReference>
<dbReference type="Gene3D" id="2.40.50.140">
    <property type="entry name" value="Nucleic acid-binding proteins"/>
    <property type="match status" value="1"/>
</dbReference>
<dbReference type="GeneID" id="79267865"/>
<organism evidence="2 3">
    <name type="scientific">Halosegnis marinus</name>
    <dbReference type="NCBI Taxonomy" id="3034023"/>
    <lineage>
        <taxon>Archaea</taxon>
        <taxon>Methanobacteriati</taxon>
        <taxon>Methanobacteriota</taxon>
        <taxon>Stenosarchaea group</taxon>
        <taxon>Halobacteria</taxon>
        <taxon>Halobacteriales</taxon>
        <taxon>Natronomonadaceae</taxon>
        <taxon>Halosegnis</taxon>
    </lineage>
</organism>
<comment type="caution">
    <text evidence="2">The sequence shown here is derived from an EMBL/GenBank/DDBJ whole genome shotgun (WGS) entry which is preliminary data.</text>
</comment>
<accession>A0ABD5ZS90</accession>
<evidence type="ECO:0000313" key="3">
    <source>
        <dbReference type="Proteomes" id="UP001596398"/>
    </source>
</evidence>
<dbReference type="EMBL" id="JBHTAP010000001">
    <property type="protein sequence ID" value="MFC7236157.1"/>
    <property type="molecule type" value="Genomic_DNA"/>
</dbReference>
<dbReference type="InterPro" id="IPR038763">
    <property type="entry name" value="DHH_sf"/>
</dbReference>
<gene>
    <name evidence="2" type="ORF">ACFQJ4_12600</name>
</gene>
<dbReference type="Gene3D" id="2.40.50.1010">
    <property type="match status" value="1"/>
</dbReference>
<dbReference type="SMART" id="SM00316">
    <property type="entry name" value="S1"/>
    <property type="match status" value="1"/>
</dbReference>
<sequence length="632" mass="69310">MVPPADAGETAGTARAGPVVYRLASGCTFEDVEEEALYHATVNGVVEYGVFVDLSDHVSGLVHDSVLDGDYEVGDEFVVELAEIRENGDLSFHEAAPSEFTTVEVSHGDEAGVSELAGKVGHVVHVEGEVVQIKQTGGPTLFQVRDGTGIVPCAAFEEAGVRAYPEVEMDDVVRVTGTVESREGALQVEVDDLARLRGEAADEVRDRLADQVAETAAPAEVDPLVEWDAFEPVREELRGVAERLRRAVLENRPIRVRHHADGDGMCASVPVQLALERFIESVHEDAQAPRHLLKRLPAKAPFYEMEDVTRDLNFALEDRERHGQKLPLLLMLDNGSTEEDTPAYRALAEYDIPVVVVDHHHPDPDAVEPLVDAHVNPYLHGEDYRITTGMMCVELARMIAPELTDDLRHVPAVAGLSDRSRADAMDDYVALAAEAGYEEDDLHDIGEALDYAAHWLRYSSGDAVIEDVLDLGDDEERHRELVAFLSERAERDVERQLDDALPHIEHETLSNDAHLYRIDVDEHAHRFIYPAPGKTTGELHDRKVQETGDPVITIGYGPDFAVLRSDGVRLDIPRMVTELTEELPGAGVSGGGHLVVGSIKFVPGAREEVLDALVAKMSDAELDDALRSTLVE</sequence>